<dbReference type="Gene3D" id="3.40.630.30">
    <property type="match status" value="1"/>
</dbReference>
<gene>
    <name evidence="4" type="ORF">ARTV_0078</name>
</gene>
<dbReference type="SUPFAM" id="SSF55729">
    <property type="entry name" value="Acyl-CoA N-acyltransferases (Nat)"/>
    <property type="match status" value="1"/>
</dbReference>
<accession>A0A3B0MEQ0</accession>
<dbReference type="CDD" id="cd04301">
    <property type="entry name" value="NAT_SF"/>
    <property type="match status" value="1"/>
</dbReference>
<dbReference type="InterPro" id="IPR016181">
    <property type="entry name" value="Acyl_CoA_acyltransferase"/>
</dbReference>
<evidence type="ECO:0000313" key="4">
    <source>
        <dbReference type="EMBL" id="SSW94559.1"/>
    </source>
</evidence>
<dbReference type="EMBL" id="UFQR01000001">
    <property type="protein sequence ID" value="SSW94559.1"/>
    <property type="molecule type" value="Genomic_DNA"/>
</dbReference>
<name>A0A3B0MEQ0_9GAMM</name>
<organism evidence="4">
    <name type="scientific">Arsenophonus endosymbiont of Trialeurodes vaporariorum</name>
    <dbReference type="NCBI Taxonomy" id="235567"/>
    <lineage>
        <taxon>Bacteria</taxon>
        <taxon>Pseudomonadati</taxon>
        <taxon>Pseudomonadota</taxon>
        <taxon>Gammaproteobacteria</taxon>
        <taxon>Enterobacterales</taxon>
        <taxon>Morganellaceae</taxon>
        <taxon>Arsenophonus</taxon>
    </lineage>
</organism>
<dbReference type="InterPro" id="IPR000182">
    <property type="entry name" value="GNAT_dom"/>
</dbReference>
<keyword evidence="2" id="KW-0012">Acyltransferase</keyword>
<feature type="domain" description="N-acetyltransferase" evidence="3">
    <location>
        <begin position="1"/>
        <end position="153"/>
    </location>
</feature>
<evidence type="ECO:0000259" key="3">
    <source>
        <dbReference type="PROSITE" id="PS51186"/>
    </source>
</evidence>
<dbReference type="GO" id="GO:0016747">
    <property type="term" value="F:acyltransferase activity, transferring groups other than amino-acyl groups"/>
    <property type="evidence" value="ECO:0007669"/>
    <property type="project" value="InterPro"/>
</dbReference>
<keyword evidence="1" id="KW-0808">Transferase</keyword>
<dbReference type="AlphaFoldDB" id="A0A3B0MEQ0"/>
<sequence length="168" mass="19060">MLVRLTVPDEAEKLVNIERSAAAIFRQIPALAWVADAQGKSVNQHLEFIVDGDCWVAVEQQQLVGFIEVEVMDQALLIWELSVDSRWQRKGIGKFLLQKVIMQAKQLNCDHVTLTTFRDVAWNGVYYQKLGFTIILAEKLTLSLQAILKKEVAYGFTASSRCAMQYIL</sequence>
<dbReference type="PANTHER" id="PTHR43800:SF1">
    <property type="entry name" value="PEPTIDYL-LYSINE N-ACETYLTRANSFERASE YJAB"/>
    <property type="match status" value="1"/>
</dbReference>
<evidence type="ECO:0000256" key="2">
    <source>
        <dbReference type="ARBA" id="ARBA00023315"/>
    </source>
</evidence>
<proteinExistence type="predicted"/>
<protein>
    <recommendedName>
        <fullName evidence="3">N-acetyltransferase domain-containing protein</fullName>
    </recommendedName>
</protein>
<evidence type="ECO:0000256" key="1">
    <source>
        <dbReference type="ARBA" id="ARBA00022679"/>
    </source>
</evidence>
<reference evidence="4" key="1">
    <citation type="submission" date="2018-04" db="EMBL/GenBank/DDBJ databases">
        <authorList>
            <person name="Go L.Y."/>
            <person name="Mitchell J.A."/>
        </authorList>
    </citation>
    <scope>NUCLEOTIDE SEQUENCE</scope>
    <source>
        <strain evidence="4">ARTV</strain>
    </source>
</reference>
<dbReference type="Pfam" id="PF13508">
    <property type="entry name" value="Acetyltransf_7"/>
    <property type="match status" value="1"/>
</dbReference>
<dbReference type="PANTHER" id="PTHR43800">
    <property type="entry name" value="PEPTIDYL-LYSINE N-ACETYLTRANSFERASE YJAB"/>
    <property type="match status" value="1"/>
</dbReference>
<dbReference type="PROSITE" id="PS51186">
    <property type="entry name" value="GNAT"/>
    <property type="match status" value="1"/>
</dbReference>